<evidence type="ECO:0000313" key="3">
    <source>
        <dbReference type="Proteomes" id="UP000789342"/>
    </source>
</evidence>
<protein>
    <submittedName>
        <fullName evidence="2">255_t:CDS:1</fullName>
    </submittedName>
</protein>
<dbReference type="EMBL" id="CAJVPV010024194">
    <property type="protein sequence ID" value="CAG8725792.1"/>
    <property type="molecule type" value="Genomic_DNA"/>
</dbReference>
<proteinExistence type="predicted"/>
<gene>
    <name evidence="2" type="ORF">AMORRO_LOCUS13647</name>
</gene>
<comment type="caution">
    <text evidence="2">The sequence shown here is derived from an EMBL/GenBank/DDBJ whole genome shotgun (WGS) entry which is preliminary data.</text>
</comment>
<feature type="compositionally biased region" description="Basic and acidic residues" evidence="1">
    <location>
        <begin position="10"/>
        <end position="23"/>
    </location>
</feature>
<accession>A0A9N9I9K3</accession>
<keyword evidence="3" id="KW-1185">Reference proteome</keyword>
<sequence>MCKEYNSLNKEGHDELHFDDPDLTKPLAQCREPMSPREERLGIENNV</sequence>
<organism evidence="2 3">
    <name type="scientific">Acaulospora morrowiae</name>
    <dbReference type="NCBI Taxonomy" id="94023"/>
    <lineage>
        <taxon>Eukaryota</taxon>
        <taxon>Fungi</taxon>
        <taxon>Fungi incertae sedis</taxon>
        <taxon>Mucoromycota</taxon>
        <taxon>Glomeromycotina</taxon>
        <taxon>Glomeromycetes</taxon>
        <taxon>Diversisporales</taxon>
        <taxon>Acaulosporaceae</taxon>
        <taxon>Acaulospora</taxon>
    </lineage>
</organism>
<feature type="non-terminal residue" evidence="2">
    <location>
        <position position="47"/>
    </location>
</feature>
<reference evidence="2" key="1">
    <citation type="submission" date="2021-06" db="EMBL/GenBank/DDBJ databases">
        <authorList>
            <person name="Kallberg Y."/>
            <person name="Tangrot J."/>
            <person name="Rosling A."/>
        </authorList>
    </citation>
    <scope>NUCLEOTIDE SEQUENCE</scope>
    <source>
        <strain evidence="2">CL551</strain>
    </source>
</reference>
<name>A0A9N9I9K3_9GLOM</name>
<dbReference type="Proteomes" id="UP000789342">
    <property type="component" value="Unassembled WGS sequence"/>
</dbReference>
<dbReference type="AlphaFoldDB" id="A0A9N9I9K3"/>
<evidence type="ECO:0000256" key="1">
    <source>
        <dbReference type="SAM" id="MobiDB-lite"/>
    </source>
</evidence>
<feature type="region of interest" description="Disordered" evidence="1">
    <location>
        <begin position="1"/>
        <end position="26"/>
    </location>
</feature>
<evidence type="ECO:0000313" key="2">
    <source>
        <dbReference type="EMBL" id="CAG8725792.1"/>
    </source>
</evidence>